<evidence type="ECO:0000313" key="5">
    <source>
        <dbReference type="Proteomes" id="UP000016662"/>
    </source>
</evidence>
<feature type="transmembrane region" description="Helical" evidence="2">
    <location>
        <begin position="101"/>
        <end position="125"/>
    </location>
</feature>
<feature type="transmembrane region" description="Helical" evidence="2">
    <location>
        <begin position="187"/>
        <end position="207"/>
    </location>
</feature>
<accession>U2KF75</accession>
<keyword evidence="1 4" id="KW-0238">DNA-binding</keyword>
<dbReference type="Gene3D" id="1.10.260.40">
    <property type="entry name" value="lambda repressor-like DNA-binding domains"/>
    <property type="match status" value="1"/>
</dbReference>
<gene>
    <name evidence="4" type="ORF">RUMCAL_02718</name>
</gene>
<keyword evidence="2" id="KW-0472">Membrane</keyword>
<dbReference type="Proteomes" id="UP000016662">
    <property type="component" value="Unassembled WGS sequence"/>
</dbReference>
<protein>
    <submittedName>
        <fullName evidence="4">DNA-binding helix-turn-helix protein</fullName>
    </submittedName>
</protein>
<dbReference type="PATRIC" id="fig|411473.3.peg.2281"/>
<dbReference type="STRING" id="411473.RUMCAL_02718"/>
<comment type="caution">
    <text evidence="4">The sequence shown here is derived from an EMBL/GenBank/DDBJ whole genome shotgun (WGS) entry which is preliminary data.</text>
</comment>
<proteinExistence type="predicted"/>
<dbReference type="HOGENOM" id="CLU_1425180_0_0_9"/>
<keyword evidence="5" id="KW-1185">Reference proteome</keyword>
<dbReference type="SUPFAM" id="SSF47413">
    <property type="entry name" value="lambda repressor-like DNA-binding domains"/>
    <property type="match status" value="1"/>
</dbReference>
<feature type="transmembrane region" description="Helical" evidence="2">
    <location>
        <begin position="162"/>
        <end position="181"/>
    </location>
</feature>
<name>U2KF75_9FIRM</name>
<evidence type="ECO:0000256" key="1">
    <source>
        <dbReference type="ARBA" id="ARBA00023125"/>
    </source>
</evidence>
<dbReference type="OrthoDB" id="9813152at2"/>
<dbReference type="InterPro" id="IPR010982">
    <property type="entry name" value="Lambda_DNA-bd_dom_sf"/>
</dbReference>
<sequence>MTEENMRKTIAGNIAKYRKQLGMTQIDLSEKINYSDKSISKWERGDGIPDVPTLVQLAEVFGVSVDELIYPPKPQPELSVEPESDAKSVDSTYGRFRWKHFFITLLSVAGVWLVAFLLICLFQYLAPSVADLWDGRVLCYALAGSFVVFLIFASLWWERAWIFIAITGIIWAGALSVFVTFHTISGAAVVFALAGVLELPVVLCYFWRCAAKHQWLIPYPFPRKK</sequence>
<keyword evidence="2" id="KW-0812">Transmembrane</keyword>
<reference evidence="4 5" key="1">
    <citation type="submission" date="2013-07" db="EMBL/GenBank/DDBJ databases">
        <authorList>
            <person name="Weinstock G."/>
            <person name="Sodergren E."/>
            <person name="Wylie T."/>
            <person name="Fulton L."/>
            <person name="Fulton R."/>
            <person name="Fronick C."/>
            <person name="O'Laughlin M."/>
            <person name="Godfrey J."/>
            <person name="Miner T."/>
            <person name="Herter B."/>
            <person name="Appelbaum E."/>
            <person name="Cordes M."/>
            <person name="Lek S."/>
            <person name="Wollam A."/>
            <person name="Pepin K.H."/>
            <person name="Palsikar V.B."/>
            <person name="Mitreva M."/>
            <person name="Wilson R.K."/>
        </authorList>
    </citation>
    <scope>NUCLEOTIDE SEQUENCE [LARGE SCALE GENOMIC DNA]</scope>
    <source>
        <strain evidence="4 5">ATCC 27760</strain>
    </source>
</reference>
<dbReference type="PROSITE" id="PS50943">
    <property type="entry name" value="HTH_CROC1"/>
    <property type="match status" value="1"/>
</dbReference>
<dbReference type="AlphaFoldDB" id="U2KF75"/>
<dbReference type="InterPro" id="IPR001387">
    <property type="entry name" value="Cro/C1-type_HTH"/>
</dbReference>
<dbReference type="eggNOG" id="COG1396">
    <property type="taxonomic scope" value="Bacteria"/>
</dbReference>
<dbReference type="Pfam" id="PF01381">
    <property type="entry name" value="HTH_3"/>
    <property type="match status" value="1"/>
</dbReference>
<dbReference type="GO" id="GO:0003677">
    <property type="term" value="F:DNA binding"/>
    <property type="evidence" value="ECO:0007669"/>
    <property type="project" value="UniProtKB-KW"/>
</dbReference>
<dbReference type="PANTHER" id="PTHR46558:SF4">
    <property type="entry name" value="DNA-BIDING PHAGE PROTEIN"/>
    <property type="match status" value="1"/>
</dbReference>
<evidence type="ECO:0000313" key="4">
    <source>
        <dbReference type="EMBL" id="ERJ90912.1"/>
    </source>
</evidence>
<organism evidence="4 5">
    <name type="scientific">Ruminococcus callidus ATCC 27760</name>
    <dbReference type="NCBI Taxonomy" id="411473"/>
    <lineage>
        <taxon>Bacteria</taxon>
        <taxon>Bacillati</taxon>
        <taxon>Bacillota</taxon>
        <taxon>Clostridia</taxon>
        <taxon>Eubacteriales</taxon>
        <taxon>Oscillospiraceae</taxon>
        <taxon>Ruminococcus</taxon>
    </lineage>
</organism>
<dbReference type="SMART" id="SM00530">
    <property type="entry name" value="HTH_XRE"/>
    <property type="match status" value="1"/>
</dbReference>
<feature type="domain" description="HTH cro/C1-type" evidence="3">
    <location>
        <begin position="14"/>
        <end position="68"/>
    </location>
</feature>
<evidence type="ECO:0000259" key="3">
    <source>
        <dbReference type="PROSITE" id="PS50943"/>
    </source>
</evidence>
<dbReference type="PANTHER" id="PTHR46558">
    <property type="entry name" value="TRACRIPTIONAL REGULATORY PROTEIN-RELATED-RELATED"/>
    <property type="match status" value="1"/>
</dbReference>
<dbReference type="EMBL" id="AWVF01000339">
    <property type="protein sequence ID" value="ERJ90912.1"/>
    <property type="molecule type" value="Genomic_DNA"/>
</dbReference>
<dbReference type="CDD" id="cd00093">
    <property type="entry name" value="HTH_XRE"/>
    <property type="match status" value="1"/>
</dbReference>
<keyword evidence="2" id="KW-1133">Transmembrane helix</keyword>
<evidence type="ECO:0000256" key="2">
    <source>
        <dbReference type="SAM" id="Phobius"/>
    </source>
</evidence>
<feature type="transmembrane region" description="Helical" evidence="2">
    <location>
        <begin position="137"/>
        <end position="157"/>
    </location>
</feature>
<dbReference type="RefSeq" id="WP_021680899.1">
    <property type="nucleotide sequence ID" value="NZ_KI260314.1"/>
</dbReference>